<evidence type="ECO:0000313" key="5">
    <source>
        <dbReference type="Proteomes" id="UP000199320"/>
    </source>
</evidence>
<reference evidence="4" key="2">
    <citation type="submission" date="2016-10" db="EMBL/GenBank/DDBJ databases">
        <authorList>
            <person name="de Groot N.N."/>
        </authorList>
    </citation>
    <scope>NUCLEOTIDE SEQUENCE [LARGE SCALE GENOMIC DNA]</scope>
    <source>
        <strain evidence="4">CDM_6</strain>
    </source>
</reference>
<evidence type="ECO:0000313" key="2">
    <source>
        <dbReference type="EMBL" id="RZV06533.1"/>
    </source>
</evidence>
<organism evidence="4 5">
    <name type="scientific">Natrinema hispanicum</name>
    <dbReference type="NCBI Taxonomy" id="392421"/>
    <lineage>
        <taxon>Archaea</taxon>
        <taxon>Methanobacteriati</taxon>
        <taxon>Methanobacteriota</taxon>
        <taxon>Stenosarchaea group</taxon>
        <taxon>Halobacteria</taxon>
        <taxon>Halobacteriales</taxon>
        <taxon>Natrialbaceae</taxon>
        <taxon>Natrinema</taxon>
    </lineage>
</organism>
<accession>A0A1I0JD31</accession>
<name>A0A1I0JD31_9EURY</name>
<reference evidence="2 6" key="3">
    <citation type="submission" date="2019-02" db="EMBL/GenBank/DDBJ databases">
        <title>Genomic Encyclopedia of Archaeal and Bacterial Type Strains, Phase II (KMG-II): from individual species to whole genera.</title>
        <authorList>
            <person name="Goeker M."/>
        </authorList>
    </citation>
    <scope>NUCLEOTIDE SEQUENCE [LARGE SCALE GENOMIC DNA]</scope>
    <source>
        <strain evidence="2 6">DSM 18328</strain>
    </source>
</reference>
<dbReference type="Proteomes" id="UP000199320">
    <property type="component" value="Unassembled WGS sequence"/>
</dbReference>
<dbReference type="Proteomes" id="UP000291097">
    <property type="component" value="Unassembled WGS sequence"/>
</dbReference>
<sequence length="75" mass="8840">MEPSFRRDSLIFIITYVIGVIAVSALGAVLLERTPSVFLRDLFTDPIWLFNCVLLIVLWFLMYPKLRRSYERRTS</sequence>
<feature type="transmembrane region" description="Helical" evidence="1">
    <location>
        <begin position="46"/>
        <end position="63"/>
    </location>
</feature>
<keyword evidence="1" id="KW-1133">Transmembrane helix</keyword>
<dbReference type="EMBL" id="SHMP01000007">
    <property type="protein sequence ID" value="RZV06533.1"/>
    <property type="molecule type" value="Genomic_DNA"/>
</dbReference>
<keyword evidence="5" id="KW-1185">Reference proteome</keyword>
<keyword evidence="1" id="KW-0472">Membrane</keyword>
<keyword evidence="1" id="KW-0812">Transmembrane</keyword>
<dbReference type="AlphaFoldDB" id="A0A1I0JD31"/>
<proteinExistence type="predicted"/>
<protein>
    <submittedName>
        <fullName evidence="4">Uncharacterized protein</fullName>
    </submittedName>
</protein>
<evidence type="ECO:0000313" key="6">
    <source>
        <dbReference type="Proteomes" id="UP000291097"/>
    </source>
</evidence>
<evidence type="ECO:0000313" key="7">
    <source>
        <dbReference type="Proteomes" id="UP000324021"/>
    </source>
</evidence>
<evidence type="ECO:0000313" key="4">
    <source>
        <dbReference type="EMBL" id="SEU07725.1"/>
    </source>
</evidence>
<reference evidence="5 7" key="1">
    <citation type="submission" date="2016-10" db="EMBL/GenBank/DDBJ databases">
        <authorList>
            <person name="Varghese N."/>
            <person name="Submissions S."/>
        </authorList>
    </citation>
    <scope>NUCLEOTIDE SEQUENCE [LARGE SCALE GENOMIC DNA]</scope>
    <source>
        <strain evidence="3 7">CDM_1</strain>
        <strain evidence="5">CDM_6</strain>
    </source>
</reference>
<evidence type="ECO:0000313" key="3">
    <source>
        <dbReference type="EMBL" id="SDD60444.1"/>
    </source>
</evidence>
<gene>
    <name evidence="2" type="ORF">BDK88_3546</name>
    <name evidence="4" type="ORF">SAMN04488694_1383</name>
    <name evidence="3" type="ORF">SAMN05192552_10342</name>
</gene>
<evidence type="ECO:0000256" key="1">
    <source>
        <dbReference type="SAM" id="Phobius"/>
    </source>
</evidence>
<dbReference type="EMBL" id="FOIC01000038">
    <property type="protein sequence ID" value="SEU07725.1"/>
    <property type="molecule type" value="Genomic_DNA"/>
</dbReference>
<feature type="transmembrane region" description="Helical" evidence="1">
    <location>
        <begin position="12"/>
        <end position="31"/>
    </location>
</feature>
<dbReference type="Proteomes" id="UP000324021">
    <property type="component" value="Unassembled WGS sequence"/>
</dbReference>
<dbReference type="EMBL" id="FMZP01000034">
    <property type="protein sequence ID" value="SDD60444.1"/>
    <property type="molecule type" value="Genomic_DNA"/>
</dbReference>